<protein>
    <submittedName>
        <fullName evidence="1">Uncharacterized protein</fullName>
    </submittedName>
</protein>
<evidence type="ECO:0000313" key="1">
    <source>
        <dbReference type="EMBL" id="PVH91529.1"/>
    </source>
</evidence>
<keyword evidence="2" id="KW-1185">Reference proteome</keyword>
<dbReference type="AlphaFoldDB" id="A0A2V1D1M6"/>
<dbReference type="Proteomes" id="UP000244855">
    <property type="component" value="Unassembled WGS sequence"/>
</dbReference>
<sequence length="90" mass="10261">MDVTDQANTQGDAQAVEQTTVYDVWQQADGLHDGEKHAKWITFKDGFVRVRGMDRATVEEGWAKETERKFYVAPWHSCEVLGAEIKFTKA</sequence>
<gene>
    <name evidence="1" type="ORF">DM02DRAFT_620482</name>
</gene>
<evidence type="ECO:0000313" key="2">
    <source>
        <dbReference type="Proteomes" id="UP000244855"/>
    </source>
</evidence>
<accession>A0A2V1D1M6</accession>
<proteinExistence type="predicted"/>
<organism evidence="1 2">
    <name type="scientific">Periconia macrospinosa</name>
    <dbReference type="NCBI Taxonomy" id="97972"/>
    <lineage>
        <taxon>Eukaryota</taxon>
        <taxon>Fungi</taxon>
        <taxon>Dikarya</taxon>
        <taxon>Ascomycota</taxon>
        <taxon>Pezizomycotina</taxon>
        <taxon>Dothideomycetes</taxon>
        <taxon>Pleosporomycetidae</taxon>
        <taxon>Pleosporales</taxon>
        <taxon>Massarineae</taxon>
        <taxon>Periconiaceae</taxon>
        <taxon>Periconia</taxon>
    </lineage>
</organism>
<dbReference type="OrthoDB" id="4262619at2759"/>
<dbReference type="EMBL" id="KZ805846">
    <property type="protein sequence ID" value="PVH91529.1"/>
    <property type="molecule type" value="Genomic_DNA"/>
</dbReference>
<reference evidence="1 2" key="1">
    <citation type="journal article" date="2018" name="Sci. Rep.">
        <title>Comparative genomics provides insights into the lifestyle and reveals functional heterogeneity of dark septate endophytic fungi.</title>
        <authorList>
            <person name="Knapp D.G."/>
            <person name="Nemeth J.B."/>
            <person name="Barry K."/>
            <person name="Hainaut M."/>
            <person name="Henrissat B."/>
            <person name="Johnson J."/>
            <person name="Kuo A."/>
            <person name="Lim J.H.P."/>
            <person name="Lipzen A."/>
            <person name="Nolan M."/>
            <person name="Ohm R.A."/>
            <person name="Tamas L."/>
            <person name="Grigoriev I.V."/>
            <person name="Spatafora J.W."/>
            <person name="Nagy L.G."/>
            <person name="Kovacs G.M."/>
        </authorList>
    </citation>
    <scope>NUCLEOTIDE SEQUENCE [LARGE SCALE GENOMIC DNA]</scope>
    <source>
        <strain evidence="1 2">DSE2036</strain>
    </source>
</reference>
<name>A0A2V1D1M6_9PLEO</name>